<dbReference type="EMBL" id="CAXAMM010004093">
    <property type="protein sequence ID" value="CAK9002371.1"/>
    <property type="molecule type" value="Genomic_DNA"/>
</dbReference>
<evidence type="ECO:0000256" key="1">
    <source>
        <dbReference type="SAM" id="MobiDB-lite"/>
    </source>
</evidence>
<organism evidence="2 3">
    <name type="scientific">Durusdinium trenchii</name>
    <dbReference type="NCBI Taxonomy" id="1381693"/>
    <lineage>
        <taxon>Eukaryota</taxon>
        <taxon>Sar</taxon>
        <taxon>Alveolata</taxon>
        <taxon>Dinophyceae</taxon>
        <taxon>Suessiales</taxon>
        <taxon>Symbiodiniaceae</taxon>
        <taxon>Durusdinium</taxon>
    </lineage>
</organism>
<protein>
    <submittedName>
        <fullName evidence="2">RNase H domain-containing protein</fullName>
    </submittedName>
</protein>
<dbReference type="Proteomes" id="UP001642464">
    <property type="component" value="Unassembled WGS sequence"/>
</dbReference>
<keyword evidence="3" id="KW-1185">Reference proteome</keyword>
<name>A0ABP0IIE2_9DINO</name>
<feature type="region of interest" description="Disordered" evidence="1">
    <location>
        <begin position="1807"/>
        <end position="1831"/>
    </location>
</feature>
<gene>
    <name evidence="2" type="ORF">SCF082_LOCUS7315</name>
</gene>
<feature type="compositionally biased region" description="Low complexity" evidence="1">
    <location>
        <begin position="1740"/>
        <end position="1753"/>
    </location>
</feature>
<evidence type="ECO:0000313" key="2">
    <source>
        <dbReference type="EMBL" id="CAK9002371.1"/>
    </source>
</evidence>
<accession>A0ABP0IIE2</accession>
<reference evidence="2 3" key="1">
    <citation type="submission" date="2024-02" db="EMBL/GenBank/DDBJ databases">
        <authorList>
            <person name="Chen Y."/>
            <person name="Shah S."/>
            <person name="Dougan E. K."/>
            <person name="Thang M."/>
            <person name="Chan C."/>
        </authorList>
    </citation>
    <scope>NUCLEOTIDE SEQUENCE [LARGE SCALE GENOMIC DNA]</scope>
</reference>
<comment type="caution">
    <text evidence="2">The sequence shown here is derived from an EMBL/GenBank/DDBJ whole genome shotgun (WGS) entry which is preliminary data.</text>
</comment>
<feature type="compositionally biased region" description="Pro residues" evidence="1">
    <location>
        <begin position="1822"/>
        <end position="1831"/>
    </location>
</feature>
<dbReference type="SUPFAM" id="SSF53335">
    <property type="entry name" value="S-adenosyl-L-methionine-dependent methyltransferases"/>
    <property type="match status" value="1"/>
</dbReference>
<dbReference type="Gene3D" id="3.40.50.150">
    <property type="entry name" value="Vaccinia Virus protein VP39"/>
    <property type="match status" value="1"/>
</dbReference>
<evidence type="ECO:0000313" key="3">
    <source>
        <dbReference type="Proteomes" id="UP001642464"/>
    </source>
</evidence>
<sequence length="1831" mass="203243">MVSVDDAIHLSEKLLTQHRLVTVRDFLHGHRSCCASLRRGCSVIMIGRVLEVMDETIKLHCMSFTPWKGFAPQPDPEQTLVVIPRLRHRSFCVSVGRDIIIFGELNEATVTPALTFQEDVLLIHRSAFEEKLPLNALHMFSGSYCGWSRALAWIGQEFEDLSTGSQTFVDADPFVMSAWAKQHQQACYHGPTSCEAKWDPSEKIGICSLVSDVTILRRCQWCSNAFMTLSPPCVSWSRGGKMGGLDCSSGFAAFESVQLIELQQPVLVFFECADEMATHPHFVLLQTALKLIGYVPIWQQIVPLHQLTHNARTRWLSAWKRFDVPGSSFETTIIPRAPPLTQWHADANKFWLPEDIKQQLILSHEARSKYGDPQLLPPAKRARLNDGSITEVLAKRIPAFNEALPTLCCSYSKQHEIEALHLADKGIFASLLQDGEEFTFINPLMFVSLFGSTDKVVLPSDVSQAFHLLGNAIAQPHAVLGLAIGLISVSQVQANVLDIVQKSWHDRITAEIAVVHRQGDWIEVHKRESFLRQLDFRFLLLPNPSIKYVCLRTTLSFNGKTRETSIPCVSSLIQAIKQILLLEDFDPTELQCLSAQQQDMSEMTVEEALHASPSIRCQWGDTPFAVLERGDHPLPETVPPADNISPTVPFSAREDPVYTFVECKQQSFDDLRRHPAFQEALTFIEHITKVMKQSEDSKQPASLAWETPALLFPIVIDQFDPLGCAQSQIDLLWPGKYQIYLGPCKLKKVANGPLLLVRPAGHPSDALVVFVEISPSTFIHLKAVSKQLPAQSGVITPNGEHKFVTHNFRAIGAALHCFTGDIIVIEKSSSASVVAAGHHQTDRPAAQLHAGASFDQRVTFAVDTHGWAASDELQNAIAILRSVEPAFLQACGFMQWDTYLNEFEEGPFEELHFAPQGRTCLFLLVGSHWALITVDRQPCHMTKIAVAGLPQQLGQRAAFITCRLLDIAPHRVTLDFDFLQPVPHMCGWTLLFQLFTKAEILDHMPDASYFWNILTTEERRTINEMLIASQHQWTRANADPVLRGFAFQLRLDFFCQLALRGRDNDPVTTIQLDAVFPRGNPDTGATPSNQPGRPLSVRLPLIDSATQTAEADRIQQRLQACSSNPGWLFSDALDYHCELLRLNVPNAQFAPPARWIPEEKTIEFLNGLNCRAASFDRTVVPILWNDHWIRCDICRDGWDFNLIVRGPAALQPVSDQLAADVAFSVLCDEAVVHHSFIGTNPPQHLCGWTLLSHLYRNFGTLMPMPSPRLLNELRTSPSASRYVWIHEAAVRQWGDNIDPMLRSFASAGLLLHLGRVDQGRIPEQYLAGGAVTATSPATPAIDPLTVHDPWAKKPPPSRWEDLSLGKTHPFHDETGTQLDQLHRLQATGHNGGIVLATKQHLAELIKLGTKQTFVALLPQLDDASKAMLGVAAHGPFEVILQDKAAGQTYKRITHAIAIHGKFSFTLKDPAAEFHTSEIAELVLEYDSRLVQKSDFDQASSSPVAFFKGHIAKHCPAYKDQITVYGFRHNRHPSASKQDDQLQIILKAPKAARSHLLQISGVDSVLVRDYLEKGITPLDVTVIPKFWPINAKALRELSITAENVPGLAGALMTRRGLAVRAWSKEVAEVRKKLLPADPRLTSSNIHVVPRLVLDSSGWPPGASPADIVEAVNKAVGLPPVPTRTFRSAGVHVWQLGFESPPKVDNFTVKINGDIFQILLAPIAAPEKGSGKGKSNRKAANPKKNADPPAAAAPPGLSSFNSENKRLDVLEARFDSLQGQVTGIEKKQSSIEQKLDSKFEDIGNTLRQLVQLSAQRPHEKSGETPPPKYSKTA</sequence>
<feature type="region of interest" description="Disordered" evidence="1">
    <location>
        <begin position="1725"/>
        <end position="1759"/>
    </location>
</feature>
<proteinExistence type="predicted"/>
<feature type="region of interest" description="Disordered" evidence="1">
    <location>
        <begin position="1076"/>
        <end position="1095"/>
    </location>
</feature>
<dbReference type="InterPro" id="IPR029063">
    <property type="entry name" value="SAM-dependent_MTases_sf"/>
</dbReference>